<dbReference type="SMART" id="SM00829">
    <property type="entry name" value="PKS_ER"/>
    <property type="match status" value="1"/>
</dbReference>
<reference evidence="2 3" key="1">
    <citation type="submission" date="2024-10" db="EMBL/GenBank/DDBJ databases">
        <title>The Natural Products Discovery Center: Release of the First 8490 Sequenced Strains for Exploring Actinobacteria Biosynthetic Diversity.</title>
        <authorList>
            <person name="Kalkreuter E."/>
            <person name="Kautsar S.A."/>
            <person name="Yang D."/>
            <person name="Bader C.D."/>
            <person name="Teijaro C.N."/>
            <person name="Fluegel L."/>
            <person name="Davis C.M."/>
            <person name="Simpson J.R."/>
            <person name="Lauterbach L."/>
            <person name="Steele A.D."/>
            <person name="Gui C."/>
            <person name="Meng S."/>
            <person name="Li G."/>
            <person name="Viehrig K."/>
            <person name="Ye F."/>
            <person name="Su P."/>
            <person name="Kiefer A.F."/>
            <person name="Nichols A."/>
            <person name="Cepeda A.J."/>
            <person name="Yan W."/>
            <person name="Fan B."/>
            <person name="Jiang Y."/>
            <person name="Adhikari A."/>
            <person name="Zheng C.-J."/>
            <person name="Schuster L."/>
            <person name="Cowan T.M."/>
            <person name="Smanski M.J."/>
            <person name="Chevrette M.G."/>
            <person name="De Carvalho L.P.S."/>
            <person name="Shen B."/>
        </authorList>
    </citation>
    <scope>NUCLEOTIDE SEQUENCE [LARGE SCALE GENOMIC DNA]</scope>
    <source>
        <strain evidence="2 3">NPDC002593</strain>
    </source>
</reference>
<dbReference type="PANTHER" id="PTHR43482">
    <property type="entry name" value="PROTEIN AST1-RELATED"/>
    <property type="match status" value="1"/>
</dbReference>
<evidence type="ECO:0000313" key="3">
    <source>
        <dbReference type="Proteomes" id="UP001601992"/>
    </source>
</evidence>
<name>A0ABW6RYC0_9NOCA</name>
<dbReference type="RefSeq" id="WP_245568100.1">
    <property type="nucleotide sequence ID" value="NZ_JBIAQY010000003.1"/>
</dbReference>
<dbReference type="InterPro" id="IPR020843">
    <property type="entry name" value="ER"/>
</dbReference>
<dbReference type="Pfam" id="PF08240">
    <property type="entry name" value="ADH_N"/>
    <property type="match status" value="1"/>
</dbReference>
<keyword evidence="3" id="KW-1185">Reference proteome</keyword>
<accession>A0ABW6RYC0</accession>
<dbReference type="InterPro" id="IPR013149">
    <property type="entry name" value="ADH-like_C"/>
</dbReference>
<protein>
    <submittedName>
        <fullName evidence="2">NADP-dependent oxidoreductase</fullName>
        <ecNumber evidence="2">1.-.-.-</ecNumber>
    </submittedName>
</protein>
<sequence length="325" mass="33799">MTDPDQTTATMRTVRFREYGPARQVLRMETAPVPEPGPGRIRIAVHACGLAPADWALCEGLFPGELPRGVGIDVSGTVDAVGDGVTEVGIGDLVVGNADWRESSSAGASDYAIMDRWTPVPAGLDLAQAAALPMAVDTAYQHLTSLGLDPDKTILIHGAGSTIGYAAVQIALVRGLRVIATAGQAHADRLRELGAQVTSYGDGMVERVRALGHGPVDLVLDTAPVGGALPDLIRIAGGDPTRVLTLGGSVPEAAELGVRDTFHEARLERVDGLPEFVRLAAEGRFDVPVAGTFPLEDFGTALEISLGGHAHGKLLLLPAEHGVDA</sequence>
<keyword evidence="2" id="KW-0560">Oxidoreductase</keyword>
<dbReference type="GO" id="GO:0016491">
    <property type="term" value="F:oxidoreductase activity"/>
    <property type="evidence" value="ECO:0007669"/>
    <property type="project" value="UniProtKB-KW"/>
</dbReference>
<dbReference type="InterPro" id="IPR011032">
    <property type="entry name" value="GroES-like_sf"/>
</dbReference>
<gene>
    <name evidence="2" type="ORF">ACFYXQ_11920</name>
</gene>
<dbReference type="Gene3D" id="3.40.50.720">
    <property type="entry name" value="NAD(P)-binding Rossmann-like Domain"/>
    <property type="match status" value="1"/>
</dbReference>
<dbReference type="Pfam" id="PF00107">
    <property type="entry name" value="ADH_zinc_N"/>
    <property type="match status" value="1"/>
</dbReference>
<dbReference type="SUPFAM" id="SSF50129">
    <property type="entry name" value="GroES-like"/>
    <property type="match status" value="1"/>
</dbReference>
<dbReference type="Gene3D" id="3.90.180.10">
    <property type="entry name" value="Medium-chain alcohol dehydrogenases, catalytic domain"/>
    <property type="match status" value="1"/>
</dbReference>
<dbReference type="Proteomes" id="UP001601992">
    <property type="component" value="Unassembled WGS sequence"/>
</dbReference>
<dbReference type="EC" id="1.-.-.-" evidence="2"/>
<organism evidence="2 3">
    <name type="scientific">Nocardia jiangxiensis</name>
    <dbReference type="NCBI Taxonomy" id="282685"/>
    <lineage>
        <taxon>Bacteria</taxon>
        <taxon>Bacillati</taxon>
        <taxon>Actinomycetota</taxon>
        <taxon>Actinomycetes</taxon>
        <taxon>Mycobacteriales</taxon>
        <taxon>Nocardiaceae</taxon>
        <taxon>Nocardia</taxon>
    </lineage>
</organism>
<feature type="domain" description="Enoyl reductase (ER)" evidence="1">
    <location>
        <begin position="22"/>
        <end position="316"/>
    </location>
</feature>
<proteinExistence type="predicted"/>
<evidence type="ECO:0000313" key="2">
    <source>
        <dbReference type="EMBL" id="MFF3568469.1"/>
    </source>
</evidence>
<evidence type="ECO:0000259" key="1">
    <source>
        <dbReference type="SMART" id="SM00829"/>
    </source>
</evidence>
<dbReference type="CDD" id="cd05289">
    <property type="entry name" value="MDR_like_2"/>
    <property type="match status" value="1"/>
</dbReference>
<comment type="caution">
    <text evidence="2">The sequence shown here is derived from an EMBL/GenBank/DDBJ whole genome shotgun (WGS) entry which is preliminary data.</text>
</comment>
<dbReference type="EMBL" id="JBIAQY010000003">
    <property type="protein sequence ID" value="MFF3568469.1"/>
    <property type="molecule type" value="Genomic_DNA"/>
</dbReference>
<dbReference type="InterPro" id="IPR013154">
    <property type="entry name" value="ADH-like_N"/>
</dbReference>
<dbReference type="PANTHER" id="PTHR43482:SF1">
    <property type="entry name" value="PROTEIN AST1-RELATED"/>
    <property type="match status" value="1"/>
</dbReference>
<dbReference type="SUPFAM" id="SSF51735">
    <property type="entry name" value="NAD(P)-binding Rossmann-fold domains"/>
    <property type="match status" value="1"/>
</dbReference>
<dbReference type="InterPro" id="IPR036291">
    <property type="entry name" value="NAD(P)-bd_dom_sf"/>
</dbReference>
<dbReference type="InterPro" id="IPR052585">
    <property type="entry name" value="Lipid_raft_assoc_Zn_ADH"/>
</dbReference>